<dbReference type="InterPro" id="IPR042070">
    <property type="entry name" value="PucR_C-HTH_sf"/>
</dbReference>
<dbReference type="EMBL" id="JACSPZ010000003">
    <property type="protein sequence ID" value="MBD8036561.1"/>
    <property type="molecule type" value="Genomic_DNA"/>
</dbReference>
<dbReference type="InterPro" id="IPR051448">
    <property type="entry name" value="CdaR-like_regulators"/>
</dbReference>
<comment type="similarity">
    <text evidence="1">Belongs to the CdaR family.</text>
</comment>
<dbReference type="InterPro" id="IPR012914">
    <property type="entry name" value="PucR_dom"/>
</dbReference>
<dbReference type="InterPro" id="IPR041522">
    <property type="entry name" value="CdaR_GGDEF"/>
</dbReference>
<keyword evidence="6" id="KW-1185">Reference proteome</keyword>
<dbReference type="InterPro" id="IPR025736">
    <property type="entry name" value="PucR_C-HTH_dom"/>
</dbReference>
<comment type="caution">
    <text evidence="5">The sequence shown here is derived from an EMBL/GenBank/DDBJ whole genome shotgun (WGS) entry which is preliminary data.</text>
</comment>
<feature type="domain" description="Purine catabolism PurC-like" evidence="2">
    <location>
        <begin position="6"/>
        <end position="125"/>
    </location>
</feature>
<dbReference type="PANTHER" id="PTHR33744:SF1">
    <property type="entry name" value="DNA-BINDING TRANSCRIPTIONAL ACTIVATOR ADER"/>
    <property type="match status" value="1"/>
</dbReference>
<name>A0ABR8XX94_9BACL</name>
<proteinExistence type="inferred from homology"/>
<evidence type="ECO:0000259" key="2">
    <source>
        <dbReference type="Pfam" id="PF07905"/>
    </source>
</evidence>
<reference evidence="5 6" key="1">
    <citation type="submission" date="2020-08" db="EMBL/GenBank/DDBJ databases">
        <title>A Genomic Blueprint of the Chicken Gut Microbiome.</title>
        <authorList>
            <person name="Gilroy R."/>
            <person name="Ravi A."/>
            <person name="Getino M."/>
            <person name="Pursley I."/>
            <person name="Horton D.L."/>
            <person name="Alikhan N.-F."/>
            <person name="Baker D."/>
            <person name="Gharbi K."/>
            <person name="Hall N."/>
            <person name="Watson M."/>
            <person name="Adriaenssens E.M."/>
            <person name="Foster-Nyarko E."/>
            <person name="Jarju S."/>
            <person name="Secka A."/>
            <person name="Antonio M."/>
            <person name="Oren A."/>
            <person name="Chaudhuri R."/>
            <person name="La Ragione R.M."/>
            <person name="Hildebrand F."/>
            <person name="Pallen M.J."/>
        </authorList>
    </citation>
    <scope>NUCLEOTIDE SEQUENCE [LARGE SCALE GENOMIC DNA]</scope>
    <source>
        <strain evidence="5 6">A46</strain>
    </source>
</reference>
<organism evidence="5 6">
    <name type="scientific">Solibacillus faecavium</name>
    <dbReference type="NCBI Taxonomy" id="2762221"/>
    <lineage>
        <taxon>Bacteria</taxon>
        <taxon>Bacillati</taxon>
        <taxon>Bacillota</taxon>
        <taxon>Bacilli</taxon>
        <taxon>Bacillales</taxon>
        <taxon>Caryophanaceae</taxon>
        <taxon>Solibacillus</taxon>
    </lineage>
</organism>
<dbReference type="Proteomes" id="UP000619101">
    <property type="component" value="Unassembled WGS sequence"/>
</dbReference>
<dbReference type="PANTHER" id="PTHR33744">
    <property type="entry name" value="CARBOHYDRATE DIACID REGULATOR"/>
    <property type="match status" value="1"/>
</dbReference>
<sequence>MITVKEVLNRKYFESAKVVAGQSGLNHAIKWIHILEVIDVKQLIKGNELILTTGVILKDNEQGFLNFVQQLSDLEVAGLCIELGMYIQVVPESVINLADRLDFPLIVFQEIVPFIGITQDLHTAIIHQQYGILKQLEDYSQKINNYVLKVNDKAKILQYMQKYLNVNTYFEVNKGTSLAIPDKKIENYKDFINRLNSKNKASLEMNLFDQVYGTVHIYSEKREITELDLLILDRTVVTLSQFVLRDLYIEEKLESENRKFFEKWLEGKNSDDEIRYFIEESEQKLKQNGWMVMIHQMRRKNIIKDLTNYKINLRQALQKEGFYTFIVEQSQYLIFILNDLGPEATYKERMKRAMNELINQYRLDTLIAVGKYVSHYNELKESYQTAQETLQIRMTNMELSYFYDELLLYHMVKVLQNNNSLMQAAKEKIEKLSQYDSKHNTNLIQTLDIFFQCNGLKKETAEKLFIVRQTLYHRLEKVEQIIGSDFMNYENRLCLELMLLMTKHNYYEGMKVT</sequence>
<dbReference type="RefSeq" id="WP_191699546.1">
    <property type="nucleotide sequence ID" value="NZ_JACSPZ010000003.1"/>
</dbReference>
<dbReference type="Pfam" id="PF17853">
    <property type="entry name" value="GGDEF_2"/>
    <property type="match status" value="1"/>
</dbReference>
<dbReference type="Pfam" id="PF13556">
    <property type="entry name" value="HTH_30"/>
    <property type="match status" value="1"/>
</dbReference>
<dbReference type="Pfam" id="PF07905">
    <property type="entry name" value="PucR"/>
    <property type="match status" value="1"/>
</dbReference>
<gene>
    <name evidence="5" type="ORF">H9635_07390</name>
</gene>
<evidence type="ECO:0000259" key="4">
    <source>
        <dbReference type="Pfam" id="PF17853"/>
    </source>
</evidence>
<protein>
    <submittedName>
        <fullName evidence="5">PucR family transcriptional regulator ligand-binding domain-containing protein</fullName>
    </submittedName>
</protein>
<feature type="domain" description="CdaR GGDEF-like" evidence="4">
    <location>
        <begin position="312"/>
        <end position="392"/>
    </location>
</feature>
<accession>A0ABR8XX94</accession>
<dbReference type="Gene3D" id="1.10.10.2840">
    <property type="entry name" value="PucR C-terminal helix-turn-helix domain"/>
    <property type="match status" value="1"/>
</dbReference>
<evidence type="ECO:0000259" key="3">
    <source>
        <dbReference type="Pfam" id="PF13556"/>
    </source>
</evidence>
<evidence type="ECO:0000256" key="1">
    <source>
        <dbReference type="ARBA" id="ARBA00006754"/>
    </source>
</evidence>
<evidence type="ECO:0000313" key="5">
    <source>
        <dbReference type="EMBL" id="MBD8036561.1"/>
    </source>
</evidence>
<feature type="domain" description="PucR C-terminal helix-turn-helix" evidence="3">
    <location>
        <begin position="443"/>
        <end position="500"/>
    </location>
</feature>
<evidence type="ECO:0000313" key="6">
    <source>
        <dbReference type="Proteomes" id="UP000619101"/>
    </source>
</evidence>